<evidence type="ECO:0008006" key="4">
    <source>
        <dbReference type="Google" id="ProtNLM"/>
    </source>
</evidence>
<evidence type="ECO:0000256" key="1">
    <source>
        <dbReference type="ARBA" id="ARBA00009861"/>
    </source>
</evidence>
<dbReference type="InterPro" id="IPR050317">
    <property type="entry name" value="Plant_Fungal_Acyltransferase"/>
</dbReference>
<accession>A0A218XNZ5</accession>
<comment type="caution">
    <text evidence="2">The sequence shown here is derived from an EMBL/GenBank/DDBJ whole genome shotgun (WGS) entry which is preliminary data.</text>
</comment>
<name>A0A218XNZ5_PUNGR</name>
<protein>
    <recommendedName>
        <fullName evidence="4">Protein ECERIFERUM 26-like</fullName>
    </recommendedName>
</protein>
<dbReference type="Proteomes" id="UP000197138">
    <property type="component" value="Unassembled WGS sequence"/>
</dbReference>
<comment type="similarity">
    <text evidence="1">Belongs to the plant acyltransferase family.</text>
</comment>
<dbReference type="Pfam" id="PF02458">
    <property type="entry name" value="Transferase"/>
    <property type="match status" value="1"/>
</dbReference>
<organism evidence="2 3">
    <name type="scientific">Punica granatum</name>
    <name type="common">Pomegranate</name>
    <dbReference type="NCBI Taxonomy" id="22663"/>
    <lineage>
        <taxon>Eukaryota</taxon>
        <taxon>Viridiplantae</taxon>
        <taxon>Streptophyta</taxon>
        <taxon>Embryophyta</taxon>
        <taxon>Tracheophyta</taxon>
        <taxon>Spermatophyta</taxon>
        <taxon>Magnoliopsida</taxon>
        <taxon>eudicotyledons</taxon>
        <taxon>Gunneridae</taxon>
        <taxon>Pentapetalae</taxon>
        <taxon>rosids</taxon>
        <taxon>malvids</taxon>
        <taxon>Myrtales</taxon>
        <taxon>Lythraceae</taxon>
        <taxon>Punica</taxon>
    </lineage>
</organism>
<sequence>MQELGLFRRGSVNYPKMAILPKPHIEGIQSVTTFKVTEPRVTQRVDPGPLSSFQRCFNTVLYFKRVEGDDFSGWDLAGWIKDSLGKAFVEEPTICGRLRRPEEGSEFEIVSNDSGARLIEARIGIGLEEFLESEGREEAEAELVYWKDIDEQNPQFCPLFYIQVTNFQCGGYSIGISCSLLLADPPFISSFLKKWAAIHSSLVSEMDPQVKKPIFYLHSVRNINPSSPSPLGPSPCKNSARTVIFKSVDRTVNLDKKSLALLCAEVAEKVMDAKLGSKVSLLVREKSGEVKVEIVSRNNGSPQLRLGPKGQPSPVSWESFEAGEVAFRKGNFPVLVSQWIGTSDGFVMITPYGGEDEHWAYVLVTL</sequence>
<dbReference type="EMBL" id="MTKT01001084">
    <property type="protein sequence ID" value="OWM86399.1"/>
    <property type="molecule type" value="Genomic_DNA"/>
</dbReference>
<dbReference type="AlphaFoldDB" id="A0A218XNZ5"/>
<gene>
    <name evidence="2" type="ORF">CDL15_Pgr021485</name>
</gene>
<dbReference type="PANTHER" id="PTHR31642:SF299">
    <property type="entry name" value="OS02G0653400 PROTEIN"/>
    <property type="match status" value="1"/>
</dbReference>
<dbReference type="GO" id="GO:0016747">
    <property type="term" value="F:acyltransferase activity, transferring groups other than amino-acyl groups"/>
    <property type="evidence" value="ECO:0007669"/>
    <property type="project" value="TreeGrafter"/>
</dbReference>
<evidence type="ECO:0000313" key="2">
    <source>
        <dbReference type="EMBL" id="OWM86399.1"/>
    </source>
</evidence>
<dbReference type="Gene3D" id="3.30.559.10">
    <property type="entry name" value="Chloramphenicol acetyltransferase-like domain"/>
    <property type="match status" value="1"/>
</dbReference>
<reference evidence="3" key="1">
    <citation type="journal article" date="2017" name="Plant J.">
        <title>The pomegranate (Punica granatum L.) genome and the genomics of punicalagin biosynthesis.</title>
        <authorList>
            <person name="Qin G."/>
            <person name="Xu C."/>
            <person name="Ming R."/>
            <person name="Tang H."/>
            <person name="Guyot R."/>
            <person name="Kramer E.M."/>
            <person name="Hu Y."/>
            <person name="Yi X."/>
            <person name="Qi Y."/>
            <person name="Xu X."/>
            <person name="Gao Z."/>
            <person name="Pan H."/>
            <person name="Jian J."/>
            <person name="Tian Y."/>
            <person name="Yue Z."/>
            <person name="Xu Y."/>
        </authorList>
    </citation>
    <scope>NUCLEOTIDE SEQUENCE [LARGE SCALE GENOMIC DNA]</scope>
    <source>
        <strain evidence="3">cv. Dabenzi</strain>
    </source>
</reference>
<evidence type="ECO:0000313" key="3">
    <source>
        <dbReference type="Proteomes" id="UP000197138"/>
    </source>
</evidence>
<dbReference type="PANTHER" id="PTHR31642">
    <property type="entry name" value="TRICHOTHECENE 3-O-ACETYLTRANSFERASE"/>
    <property type="match status" value="1"/>
</dbReference>
<dbReference type="InterPro" id="IPR023213">
    <property type="entry name" value="CAT-like_dom_sf"/>
</dbReference>
<proteinExistence type="inferred from homology"/>